<evidence type="ECO:0000313" key="1">
    <source>
        <dbReference type="EMBL" id="UXZ44532.1"/>
    </source>
</evidence>
<dbReference type="Proteomes" id="UP001209279">
    <property type="component" value="Chromosome"/>
</dbReference>
<protein>
    <submittedName>
        <fullName evidence="1">Uncharacterized protein</fullName>
    </submittedName>
</protein>
<proteinExistence type="predicted"/>
<dbReference type="EMBL" id="CP083803">
    <property type="protein sequence ID" value="UXZ44532.1"/>
    <property type="molecule type" value="Genomic_DNA"/>
</dbReference>
<reference evidence="1" key="1">
    <citation type="submission" date="2021-08" db="EMBL/GenBank/DDBJ databases">
        <authorList>
            <person name="Yaryura P.M."/>
            <person name="Bianco M.I."/>
            <person name="Morais C."/>
            <person name="Setubal J.C."/>
        </authorList>
    </citation>
    <scope>NUCLEOTIDE SEQUENCE</scope>
    <source>
        <strain evidence="1">AP1</strain>
    </source>
</reference>
<organism evidence="1 2">
    <name type="scientific">Pseudomonas soli</name>
    <dbReference type="NCBI Taxonomy" id="1306993"/>
    <lineage>
        <taxon>Bacteria</taxon>
        <taxon>Pseudomonadati</taxon>
        <taxon>Pseudomonadota</taxon>
        <taxon>Gammaproteobacteria</taxon>
        <taxon>Pseudomonadales</taxon>
        <taxon>Pseudomonadaceae</taxon>
        <taxon>Pseudomonas</taxon>
    </lineage>
</organism>
<dbReference type="RefSeq" id="WP_263158804.1">
    <property type="nucleotide sequence ID" value="NZ_CP083803.1"/>
</dbReference>
<sequence>MSNTEMVSVPRGLAERIAQICMFTMYKEDYRAISEILSQPADQHHDEPVAWLRRCLKGERAGCIEQGGPGEANNPEYWSPAFPVYERPDPGEVERLREGISKHWKVVCDQRAELDTLRAHLAERDALLSEIRGDITSRGWNGGCSIPSRIDLALLSASAEPSAPVERDERAEFEACIRREWPMAPISRKRDLLPKGDPCYGDYCDEPLQRAWVGWQMRAALERKSPTAPDDDQPCDLATWKRRAIEAESKLRTYDPQVVELGERAMQAILVDPKPAQLVLTKCRLCDQLQSDLTARDERIDKLEQALRSSPCVGAGAQILAHMESRGERS</sequence>
<gene>
    <name evidence="1" type="ORF">K7K07_21030</name>
</gene>
<dbReference type="AlphaFoldDB" id="A0AAJ5MJR4"/>
<name>A0AAJ5MJR4_9PSED</name>
<evidence type="ECO:0000313" key="2">
    <source>
        <dbReference type="Proteomes" id="UP001209279"/>
    </source>
</evidence>
<accession>A0AAJ5MJR4</accession>